<evidence type="ECO:0000313" key="2">
    <source>
        <dbReference type="EMBL" id="KAK7803408.1"/>
    </source>
</evidence>
<proteinExistence type="inferred from homology"/>
<comment type="caution">
    <text evidence="2">The sequence shown here is derived from an EMBL/GenBank/DDBJ whole genome shotgun (WGS) entry which is preliminary data.</text>
</comment>
<feature type="non-terminal residue" evidence="2">
    <location>
        <position position="1"/>
    </location>
</feature>
<reference evidence="2 3" key="1">
    <citation type="journal article" date="2023" name="bioRxiv">
        <title>Conserved and derived expression patterns and positive selection on dental genes reveal complex evolutionary context of ever-growing rodent molars.</title>
        <authorList>
            <person name="Calamari Z.T."/>
            <person name="Song A."/>
            <person name="Cohen E."/>
            <person name="Akter M."/>
            <person name="Roy R.D."/>
            <person name="Hallikas O."/>
            <person name="Christensen M.M."/>
            <person name="Li P."/>
            <person name="Marangoni P."/>
            <person name="Jernvall J."/>
            <person name="Klein O.D."/>
        </authorList>
    </citation>
    <scope>NUCLEOTIDE SEQUENCE [LARGE SCALE GENOMIC DNA]</scope>
    <source>
        <strain evidence="2">V071</strain>
    </source>
</reference>
<name>A0AAW0HNN6_MYOGA</name>
<protein>
    <submittedName>
        <fullName evidence="2">Uncharacterized protein</fullName>
    </submittedName>
</protein>
<sequence>LEIMNPVYSPGSSGVPYANAKGIGYPVGHPEVENIKHSHPDA</sequence>
<evidence type="ECO:0000256" key="1">
    <source>
        <dbReference type="ARBA" id="ARBA00005357"/>
    </source>
</evidence>
<evidence type="ECO:0000313" key="3">
    <source>
        <dbReference type="Proteomes" id="UP001488838"/>
    </source>
</evidence>
<dbReference type="Proteomes" id="UP001488838">
    <property type="component" value="Unassembled WGS sequence"/>
</dbReference>
<dbReference type="InterPro" id="IPR029247">
    <property type="entry name" value="FAM168A/MANI"/>
</dbReference>
<comment type="similarity">
    <text evidence="1">Belongs to the FAM168 family.</text>
</comment>
<keyword evidence="3" id="KW-1185">Reference proteome</keyword>
<accession>A0AAW0HNN6</accession>
<organism evidence="2 3">
    <name type="scientific">Myodes glareolus</name>
    <name type="common">Bank vole</name>
    <name type="synonym">Clethrionomys glareolus</name>
    <dbReference type="NCBI Taxonomy" id="447135"/>
    <lineage>
        <taxon>Eukaryota</taxon>
        <taxon>Metazoa</taxon>
        <taxon>Chordata</taxon>
        <taxon>Craniata</taxon>
        <taxon>Vertebrata</taxon>
        <taxon>Euteleostomi</taxon>
        <taxon>Mammalia</taxon>
        <taxon>Eutheria</taxon>
        <taxon>Euarchontoglires</taxon>
        <taxon>Glires</taxon>
        <taxon>Rodentia</taxon>
        <taxon>Myomorpha</taxon>
        <taxon>Muroidea</taxon>
        <taxon>Cricetidae</taxon>
        <taxon>Arvicolinae</taxon>
        <taxon>Myodes</taxon>
    </lineage>
</organism>
<gene>
    <name evidence="2" type="ORF">U0070_007117</name>
</gene>
<dbReference type="AlphaFoldDB" id="A0AAW0HNN6"/>
<dbReference type="EMBL" id="JBBHLL010000420">
    <property type="protein sequence ID" value="KAK7803408.1"/>
    <property type="molecule type" value="Genomic_DNA"/>
</dbReference>
<dbReference type="Pfam" id="PF14944">
    <property type="entry name" value="TCRP1"/>
    <property type="match status" value="1"/>
</dbReference>